<keyword evidence="1" id="KW-0805">Transcription regulation</keyword>
<evidence type="ECO:0000313" key="9">
    <source>
        <dbReference type="EMBL" id="CAF5218882.1"/>
    </source>
</evidence>
<dbReference type="EMBL" id="CAJOBJ010362329">
    <property type="protein sequence ID" value="CAF5218882.1"/>
    <property type="molecule type" value="Genomic_DNA"/>
</dbReference>
<dbReference type="InterPro" id="IPR008967">
    <property type="entry name" value="p53-like_TF_DNA-bd_sf"/>
</dbReference>
<dbReference type="PANTHER" id="PTHR11267">
    <property type="entry name" value="T-BOX PROTEIN-RELATED"/>
    <property type="match status" value="1"/>
</dbReference>
<comment type="caution">
    <text evidence="5">Lacks conserved residue(s) required for the propagation of feature annotation.</text>
</comment>
<dbReference type="GO" id="GO:0001708">
    <property type="term" value="P:cell fate specification"/>
    <property type="evidence" value="ECO:0007669"/>
    <property type="project" value="TreeGrafter"/>
</dbReference>
<dbReference type="GO" id="GO:0000785">
    <property type="term" value="C:chromatin"/>
    <property type="evidence" value="ECO:0007669"/>
    <property type="project" value="TreeGrafter"/>
</dbReference>
<evidence type="ECO:0000256" key="4">
    <source>
        <dbReference type="ARBA" id="ARBA00023242"/>
    </source>
</evidence>
<dbReference type="PROSITE" id="PS50252">
    <property type="entry name" value="TBOX_3"/>
    <property type="match status" value="1"/>
</dbReference>
<protein>
    <recommendedName>
        <fullName evidence="7">T-box domain-containing protein</fullName>
    </recommendedName>
</protein>
<feature type="region of interest" description="Disordered" evidence="6">
    <location>
        <begin position="79"/>
        <end position="116"/>
    </location>
</feature>
<feature type="domain" description="T-box" evidence="7">
    <location>
        <begin position="1"/>
        <end position="43"/>
    </location>
</feature>
<comment type="subcellular location">
    <subcellularLocation>
        <location evidence="5">Nucleus</location>
    </subcellularLocation>
</comment>
<comment type="caution">
    <text evidence="8">The sequence shown here is derived from an EMBL/GenBank/DDBJ whole genome shotgun (WGS) entry which is preliminary data.</text>
</comment>
<evidence type="ECO:0000256" key="3">
    <source>
        <dbReference type="ARBA" id="ARBA00023163"/>
    </source>
</evidence>
<dbReference type="SUPFAM" id="SSF49417">
    <property type="entry name" value="p53-like transcription factors"/>
    <property type="match status" value="1"/>
</dbReference>
<dbReference type="PRINTS" id="PR00937">
    <property type="entry name" value="TBOX"/>
</dbReference>
<keyword evidence="3" id="KW-0804">Transcription</keyword>
<gene>
    <name evidence="8" type="ORF">BYL167_LOCUS72316</name>
    <name evidence="9" type="ORF">GIL414_LOCUS83195</name>
</gene>
<dbReference type="Gene3D" id="2.60.40.820">
    <property type="entry name" value="Transcription factor, T-box"/>
    <property type="match status" value="1"/>
</dbReference>
<dbReference type="EMBL" id="CAJOBH010257936">
    <property type="protein sequence ID" value="CAF5151369.1"/>
    <property type="molecule type" value="Genomic_DNA"/>
</dbReference>
<evidence type="ECO:0000313" key="8">
    <source>
        <dbReference type="EMBL" id="CAF5151369.1"/>
    </source>
</evidence>
<keyword evidence="4 5" id="KW-0539">Nucleus</keyword>
<evidence type="ECO:0000256" key="5">
    <source>
        <dbReference type="PROSITE-ProRule" id="PRU00201"/>
    </source>
</evidence>
<dbReference type="Pfam" id="PF00907">
    <property type="entry name" value="T-box"/>
    <property type="match status" value="1"/>
</dbReference>
<dbReference type="GO" id="GO:0005634">
    <property type="term" value="C:nucleus"/>
    <property type="evidence" value="ECO:0007669"/>
    <property type="project" value="UniProtKB-SubCell"/>
</dbReference>
<dbReference type="AlphaFoldDB" id="A0A8S3G5M6"/>
<dbReference type="InterPro" id="IPR046360">
    <property type="entry name" value="T-box_DNA-bd"/>
</dbReference>
<evidence type="ECO:0000256" key="6">
    <source>
        <dbReference type="SAM" id="MobiDB-lite"/>
    </source>
</evidence>
<feature type="non-terminal residue" evidence="8">
    <location>
        <position position="1"/>
    </location>
</feature>
<name>A0A8S3G5M6_9BILA</name>
<dbReference type="GO" id="GO:0001707">
    <property type="term" value="P:mesoderm formation"/>
    <property type="evidence" value="ECO:0007669"/>
    <property type="project" value="TreeGrafter"/>
</dbReference>
<dbReference type="InterPro" id="IPR001699">
    <property type="entry name" value="TF_T-box"/>
</dbReference>
<dbReference type="GO" id="GO:0000978">
    <property type="term" value="F:RNA polymerase II cis-regulatory region sequence-specific DNA binding"/>
    <property type="evidence" value="ECO:0007669"/>
    <property type="project" value="InterPro"/>
</dbReference>
<dbReference type="GO" id="GO:0003007">
    <property type="term" value="P:heart morphogenesis"/>
    <property type="evidence" value="ECO:0007669"/>
    <property type="project" value="TreeGrafter"/>
</dbReference>
<evidence type="ECO:0000313" key="10">
    <source>
        <dbReference type="Proteomes" id="UP000681967"/>
    </source>
</evidence>
<dbReference type="GO" id="GO:0045893">
    <property type="term" value="P:positive regulation of DNA-templated transcription"/>
    <property type="evidence" value="ECO:0007669"/>
    <property type="project" value="InterPro"/>
</dbReference>
<dbReference type="InterPro" id="IPR036960">
    <property type="entry name" value="T-box_sf"/>
</dbReference>
<evidence type="ECO:0000256" key="1">
    <source>
        <dbReference type="ARBA" id="ARBA00023015"/>
    </source>
</evidence>
<dbReference type="Proteomes" id="UP000681967">
    <property type="component" value="Unassembled WGS sequence"/>
</dbReference>
<feature type="compositionally biased region" description="Polar residues" evidence="6">
    <location>
        <begin position="97"/>
        <end position="116"/>
    </location>
</feature>
<sequence length="116" mass="13699">MLKKKIYETSFEETEFIAVTAYQNEDVTALKIKYNPFAKAFLDTGNNRREDRDMIMLEEQSQNANNYVSPFSHHPMFFTHQSSPMHTTGPERLRFQSYRSSPYNYTQTQRKSSPND</sequence>
<evidence type="ECO:0000259" key="7">
    <source>
        <dbReference type="PROSITE" id="PS50252"/>
    </source>
</evidence>
<organism evidence="8 10">
    <name type="scientific">Rotaria magnacalcarata</name>
    <dbReference type="NCBI Taxonomy" id="392030"/>
    <lineage>
        <taxon>Eukaryota</taxon>
        <taxon>Metazoa</taxon>
        <taxon>Spiralia</taxon>
        <taxon>Gnathifera</taxon>
        <taxon>Rotifera</taxon>
        <taxon>Eurotatoria</taxon>
        <taxon>Bdelloidea</taxon>
        <taxon>Philodinida</taxon>
        <taxon>Philodinidae</taxon>
        <taxon>Rotaria</taxon>
    </lineage>
</organism>
<proteinExistence type="predicted"/>
<evidence type="ECO:0000256" key="2">
    <source>
        <dbReference type="ARBA" id="ARBA00023125"/>
    </source>
</evidence>
<dbReference type="Proteomes" id="UP000681720">
    <property type="component" value="Unassembled WGS sequence"/>
</dbReference>
<dbReference type="PANTHER" id="PTHR11267:SF114">
    <property type="entry name" value="T-BOX TRANSCRIPTION FACTOR TBX19"/>
    <property type="match status" value="1"/>
</dbReference>
<reference evidence="8" key="1">
    <citation type="submission" date="2021-02" db="EMBL/GenBank/DDBJ databases">
        <authorList>
            <person name="Nowell W R."/>
        </authorList>
    </citation>
    <scope>NUCLEOTIDE SEQUENCE</scope>
</reference>
<accession>A0A8S3G5M6</accession>
<keyword evidence="2 5" id="KW-0238">DNA-binding</keyword>
<dbReference type="GO" id="GO:0000981">
    <property type="term" value="F:DNA-binding transcription factor activity, RNA polymerase II-specific"/>
    <property type="evidence" value="ECO:0007669"/>
    <property type="project" value="TreeGrafter"/>
</dbReference>